<dbReference type="Proteomes" id="UP001050975">
    <property type="component" value="Unassembled WGS sequence"/>
</dbReference>
<protein>
    <recommendedName>
        <fullName evidence="1">N-acetyltransferase domain-containing protein</fullName>
    </recommendedName>
</protein>
<feature type="domain" description="N-acetyltransferase" evidence="1">
    <location>
        <begin position="160"/>
        <end position="314"/>
    </location>
</feature>
<dbReference type="CDD" id="cd04301">
    <property type="entry name" value="NAT_SF"/>
    <property type="match status" value="1"/>
</dbReference>
<dbReference type="Gene3D" id="3.40.630.30">
    <property type="match status" value="1"/>
</dbReference>
<dbReference type="PANTHER" id="PTHR41368">
    <property type="entry name" value="PROTEIN YGHO"/>
    <property type="match status" value="1"/>
</dbReference>
<name>A0AAV3XD54_9CYAN</name>
<dbReference type="GO" id="GO:0016747">
    <property type="term" value="F:acyltransferase activity, transferring groups other than amino-acyl groups"/>
    <property type="evidence" value="ECO:0007669"/>
    <property type="project" value="InterPro"/>
</dbReference>
<sequence length="314" mass="35883">MQEIGHTIDEELPEIPDAHWVLIRDDSAEGKIIGRCSLWWQNMPPYLNHRVGFIGHYAVKDAATATQLLQQACEQLAAFGCTLAIAPIDGNTWQRYRLLTERGTHPVFFLEPDNPDDWPSHFLDQGFTPLAQYSSALNTNLSYVDPRLERVESRLHKAGVEIRPINLQRIEAEMHGIYHVAIASFRGNFLYTQITEAAFVAQYRPLLPYLNRELILIAEDRHNPVGFLFAIPDWLQAQRGEIVNNIIIKTVAVLPKRIYAGLGNLLVAKCQTRAYEKGFTRAIHALMHDANPSRNLSRRYAQTIRRYTLFAKNI</sequence>
<accession>A0AAV3XD54</accession>
<comment type="caution">
    <text evidence="2">The sequence shown here is derived from an EMBL/GenBank/DDBJ whole genome shotgun (WGS) entry which is preliminary data.</text>
</comment>
<proteinExistence type="predicted"/>
<dbReference type="AlphaFoldDB" id="A0AAV3XD54"/>
<dbReference type="PROSITE" id="PS51186">
    <property type="entry name" value="GNAT"/>
    <property type="match status" value="1"/>
</dbReference>
<organism evidence="2 3">
    <name type="scientific">Microseira wollei NIES-4236</name>
    <dbReference type="NCBI Taxonomy" id="2530354"/>
    <lineage>
        <taxon>Bacteria</taxon>
        <taxon>Bacillati</taxon>
        <taxon>Cyanobacteriota</taxon>
        <taxon>Cyanophyceae</taxon>
        <taxon>Oscillatoriophycideae</taxon>
        <taxon>Aerosakkonematales</taxon>
        <taxon>Aerosakkonemataceae</taxon>
        <taxon>Microseira</taxon>
    </lineage>
</organism>
<evidence type="ECO:0000313" key="2">
    <source>
        <dbReference type="EMBL" id="GET38020.1"/>
    </source>
</evidence>
<dbReference type="PANTHER" id="PTHR41368:SF1">
    <property type="entry name" value="PROTEIN YGHO"/>
    <property type="match status" value="1"/>
</dbReference>
<gene>
    <name evidence="2" type="ORF">MiSe_27740</name>
</gene>
<dbReference type="EMBL" id="BLAY01000038">
    <property type="protein sequence ID" value="GET38020.1"/>
    <property type="molecule type" value="Genomic_DNA"/>
</dbReference>
<dbReference type="InterPro" id="IPR000182">
    <property type="entry name" value="GNAT_dom"/>
</dbReference>
<evidence type="ECO:0000313" key="3">
    <source>
        <dbReference type="Proteomes" id="UP001050975"/>
    </source>
</evidence>
<dbReference type="InterPro" id="IPR016181">
    <property type="entry name" value="Acyl_CoA_acyltransferase"/>
</dbReference>
<dbReference type="RefSeq" id="WP_226580479.1">
    <property type="nucleotide sequence ID" value="NZ_BLAY01000038.1"/>
</dbReference>
<dbReference type="SUPFAM" id="SSF55729">
    <property type="entry name" value="Acyl-CoA N-acyltransferases (Nat)"/>
    <property type="match status" value="1"/>
</dbReference>
<keyword evidence="3" id="KW-1185">Reference proteome</keyword>
<reference evidence="2" key="1">
    <citation type="submission" date="2019-10" db="EMBL/GenBank/DDBJ databases">
        <title>Draft genome sequece of Microseira wollei NIES-4236.</title>
        <authorList>
            <person name="Yamaguchi H."/>
            <person name="Suzuki S."/>
            <person name="Kawachi M."/>
        </authorList>
    </citation>
    <scope>NUCLEOTIDE SEQUENCE</scope>
    <source>
        <strain evidence="2">NIES-4236</strain>
    </source>
</reference>
<dbReference type="InterPro" id="IPR039968">
    <property type="entry name" value="BcerS-like"/>
</dbReference>
<evidence type="ECO:0000259" key="1">
    <source>
        <dbReference type="PROSITE" id="PS51186"/>
    </source>
</evidence>